<dbReference type="SUPFAM" id="SSF53448">
    <property type="entry name" value="Nucleotide-diphospho-sugar transferases"/>
    <property type="match status" value="1"/>
</dbReference>
<dbReference type="RefSeq" id="WP_091238068.1">
    <property type="nucleotide sequence ID" value="NZ_FNIR01000001.1"/>
</dbReference>
<dbReference type="OrthoDB" id="2369748at2"/>
<dbReference type="GO" id="GO:0016740">
    <property type="term" value="F:transferase activity"/>
    <property type="evidence" value="ECO:0007669"/>
    <property type="project" value="UniProtKB-KW"/>
</dbReference>
<feature type="transmembrane region" description="Helical" evidence="5">
    <location>
        <begin position="380"/>
        <end position="400"/>
    </location>
</feature>
<feature type="domain" description="GtrA/DPMS transmembrane" evidence="7">
    <location>
        <begin position="283"/>
        <end position="401"/>
    </location>
</feature>
<evidence type="ECO:0000313" key="8">
    <source>
        <dbReference type="EMBL" id="SDN52306.1"/>
    </source>
</evidence>
<feature type="domain" description="Glycosyltransferase 2-like" evidence="6">
    <location>
        <begin position="20"/>
        <end position="184"/>
    </location>
</feature>
<evidence type="ECO:0000256" key="2">
    <source>
        <dbReference type="ARBA" id="ARBA00022692"/>
    </source>
</evidence>
<evidence type="ECO:0000259" key="7">
    <source>
        <dbReference type="Pfam" id="PF04138"/>
    </source>
</evidence>
<evidence type="ECO:0000256" key="4">
    <source>
        <dbReference type="ARBA" id="ARBA00023136"/>
    </source>
</evidence>
<evidence type="ECO:0000256" key="1">
    <source>
        <dbReference type="ARBA" id="ARBA00004141"/>
    </source>
</evidence>
<feature type="transmembrane region" description="Helical" evidence="5">
    <location>
        <begin position="281"/>
        <end position="302"/>
    </location>
</feature>
<dbReference type="AlphaFoldDB" id="A0A1H0C376"/>
<keyword evidence="8" id="KW-0808">Transferase</keyword>
<evidence type="ECO:0000256" key="5">
    <source>
        <dbReference type="SAM" id="Phobius"/>
    </source>
</evidence>
<accession>A0A1H0C376</accession>
<sequence>MPPLMVSSDDTRSVPPVLDVVVPVHDEEADLEQCLRRLHAHLATLPFSSRITVAENASTDGTPALAQRLAGELADVRVRVETEPGRGRALNRAWQASDAAVLVYMDVDLSTDLNALLPLVAPLISGHSDLAIGTRLAGSSRVVRGAKREFISRSYNLLLRGTLATHVSDAQCGFKAIRADVAARLLPLVEDTGWFFDTELLVLAERAGLRIAEVPVDWVDDPDSRVHIVSTAKADLAGIVRMWRAFTTGRLPLADLRAQIGRGPLVEPDLDGVPAGLLGQLVRFAVIGVVSTLAYLALFVGLRHTFEPQAANLVALAVTAVANTAANRRITFGIRGRGGAATAQFQGLLVFALGLALTSGTLAALNVWDPHAPRLTELAFLVSANLAATLLRFVLFRAWVFRTRTPRAERTVDGLVPDLEASTR</sequence>
<dbReference type="Proteomes" id="UP000199088">
    <property type="component" value="Unassembled WGS sequence"/>
</dbReference>
<dbReference type="GO" id="GO:0000271">
    <property type="term" value="P:polysaccharide biosynthetic process"/>
    <property type="evidence" value="ECO:0007669"/>
    <property type="project" value="InterPro"/>
</dbReference>
<evidence type="ECO:0000259" key="6">
    <source>
        <dbReference type="Pfam" id="PF00535"/>
    </source>
</evidence>
<dbReference type="PANTHER" id="PTHR10859:SF91">
    <property type="entry name" value="DOLICHYL-PHOSPHATE BETA-GLUCOSYLTRANSFERASE"/>
    <property type="match status" value="1"/>
</dbReference>
<dbReference type="InterPro" id="IPR007267">
    <property type="entry name" value="GtrA_DPMS_TM"/>
</dbReference>
<keyword evidence="2 5" id="KW-0812">Transmembrane</keyword>
<reference evidence="9" key="1">
    <citation type="submission" date="2016-10" db="EMBL/GenBank/DDBJ databases">
        <authorList>
            <person name="Varghese N."/>
            <person name="Submissions S."/>
        </authorList>
    </citation>
    <scope>NUCLEOTIDE SEQUENCE [LARGE SCALE GENOMIC DNA]</scope>
    <source>
        <strain evidence="9">DSM 45843</strain>
    </source>
</reference>
<dbReference type="InterPro" id="IPR001173">
    <property type="entry name" value="Glyco_trans_2-like"/>
</dbReference>
<evidence type="ECO:0000313" key="9">
    <source>
        <dbReference type="Proteomes" id="UP000199088"/>
    </source>
</evidence>
<dbReference type="GO" id="GO:0006487">
    <property type="term" value="P:protein N-linked glycosylation"/>
    <property type="evidence" value="ECO:0007669"/>
    <property type="project" value="TreeGrafter"/>
</dbReference>
<dbReference type="Gene3D" id="3.90.550.10">
    <property type="entry name" value="Spore Coat Polysaccharide Biosynthesis Protein SpsA, Chain A"/>
    <property type="match status" value="1"/>
</dbReference>
<dbReference type="Pfam" id="PF00535">
    <property type="entry name" value="Glycos_transf_2"/>
    <property type="match status" value="1"/>
</dbReference>
<comment type="subcellular location">
    <subcellularLocation>
        <location evidence="1">Membrane</location>
        <topology evidence="1">Multi-pass membrane protein</topology>
    </subcellularLocation>
</comment>
<protein>
    <submittedName>
        <fullName evidence="8">Glycosyltransferase involved in cell wall bisynthesis</fullName>
    </submittedName>
</protein>
<keyword evidence="9" id="KW-1185">Reference proteome</keyword>
<dbReference type="Pfam" id="PF04138">
    <property type="entry name" value="GtrA_DPMS_TM"/>
    <property type="match status" value="1"/>
</dbReference>
<proteinExistence type="predicted"/>
<keyword evidence="3 5" id="KW-1133">Transmembrane helix</keyword>
<dbReference type="STRING" id="1052260.SAMN05660199_00193"/>
<gene>
    <name evidence="8" type="ORF">SAMN05660199_00193</name>
</gene>
<name>A0A1H0C376_9ACTN</name>
<evidence type="ECO:0000256" key="3">
    <source>
        <dbReference type="ARBA" id="ARBA00022989"/>
    </source>
</evidence>
<dbReference type="GO" id="GO:0016020">
    <property type="term" value="C:membrane"/>
    <property type="evidence" value="ECO:0007669"/>
    <property type="project" value="UniProtKB-SubCell"/>
</dbReference>
<dbReference type="EMBL" id="FNIR01000001">
    <property type="protein sequence ID" value="SDN52306.1"/>
    <property type="molecule type" value="Genomic_DNA"/>
</dbReference>
<dbReference type="InterPro" id="IPR029044">
    <property type="entry name" value="Nucleotide-diphossugar_trans"/>
</dbReference>
<dbReference type="PANTHER" id="PTHR10859">
    <property type="entry name" value="GLYCOSYL TRANSFERASE"/>
    <property type="match status" value="1"/>
</dbReference>
<feature type="transmembrane region" description="Helical" evidence="5">
    <location>
        <begin position="347"/>
        <end position="368"/>
    </location>
</feature>
<organism evidence="8 9">
    <name type="scientific">Klenkia soli</name>
    <dbReference type="NCBI Taxonomy" id="1052260"/>
    <lineage>
        <taxon>Bacteria</taxon>
        <taxon>Bacillati</taxon>
        <taxon>Actinomycetota</taxon>
        <taxon>Actinomycetes</taxon>
        <taxon>Geodermatophilales</taxon>
        <taxon>Geodermatophilaceae</taxon>
        <taxon>Klenkia</taxon>
    </lineage>
</organism>
<keyword evidence="4 5" id="KW-0472">Membrane</keyword>